<dbReference type="PANTHER" id="PTHR22748">
    <property type="entry name" value="AP ENDONUCLEASE"/>
    <property type="match status" value="1"/>
</dbReference>
<feature type="domain" description="Endonuclease/exonuclease/phosphatase" evidence="6">
    <location>
        <begin position="6"/>
        <end position="163"/>
    </location>
</feature>
<evidence type="ECO:0000256" key="2">
    <source>
        <dbReference type="ARBA" id="ARBA00022723"/>
    </source>
</evidence>
<evidence type="ECO:0000256" key="5">
    <source>
        <dbReference type="PIRSR" id="PIRSR604808-2"/>
    </source>
</evidence>
<proteinExistence type="inferred from homology"/>
<organism evidence="7 8">
    <name type="scientific">Vitis vinifera</name>
    <name type="common">Grape</name>
    <dbReference type="NCBI Taxonomy" id="29760"/>
    <lineage>
        <taxon>Eukaryota</taxon>
        <taxon>Viridiplantae</taxon>
        <taxon>Streptophyta</taxon>
        <taxon>Embryophyta</taxon>
        <taxon>Tracheophyta</taxon>
        <taxon>Spermatophyta</taxon>
        <taxon>Magnoliopsida</taxon>
        <taxon>eudicotyledons</taxon>
        <taxon>Gunneridae</taxon>
        <taxon>Pentapetalae</taxon>
        <taxon>rosids</taxon>
        <taxon>Vitales</taxon>
        <taxon>Vitaceae</taxon>
        <taxon>Viteae</taxon>
        <taxon>Vitis</taxon>
    </lineage>
</organism>
<dbReference type="AlphaFoldDB" id="A0A438FBB1"/>
<comment type="caution">
    <text evidence="7">The sequence shown here is derived from an EMBL/GenBank/DDBJ whole genome shotgun (WGS) entry which is preliminary data.</text>
</comment>
<dbReference type="GO" id="GO:0006281">
    <property type="term" value="P:DNA repair"/>
    <property type="evidence" value="ECO:0007669"/>
    <property type="project" value="InterPro"/>
</dbReference>
<dbReference type="PANTHER" id="PTHR22748:SF19">
    <property type="entry name" value="ENDONUCLEASE_EXONUCLEASE_PHOSPHATASE DOMAIN-CONTAINING PROTEIN"/>
    <property type="match status" value="1"/>
</dbReference>
<dbReference type="GO" id="GO:0004518">
    <property type="term" value="F:nuclease activity"/>
    <property type="evidence" value="ECO:0007669"/>
    <property type="project" value="InterPro"/>
</dbReference>
<sequence>MNLKLLSWNVRGVNESTKRKVIRSVIRKQKVDLFCIQETKIQDMTDRVVRSLGTGRFLDWKALNACGSVGGILICWDKRALDLLEWKVGQFSLSCRFRTVENGVTWAFTGVYGPFTRLEREWLWEEVGAIRGIWEGPWCLGGDFNITLAQGERSRQGRITSAMRRFAEVVDELGLVDLQLQGGAFMWSGGLNSLSRA</sequence>
<feature type="binding site" evidence="5">
    <location>
        <position position="9"/>
    </location>
    <ligand>
        <name>Mg(2+)</name>
        <dbReference type="ChEBI" id="CHEBI:18420"/>
        <label>1</label>
    </ligand>
</feature>
<dbReference type="InterPro" id="IPR036691">
    <property type="entry name" value="Endo/exonu/phosph_ase_sf"/>
</dbReference>
<dbReference type="EMBL" id="QGNW01001059">
    <property type="protein sequence ID" value="RVW57273.1"/>
    <property type="molecule type" value="Genomic_DNA"/>
</dbReference>
<keyword evidence="4 5" id="KW-0460">Magnesium</keyword>
<comment type="cofactor">
    <cofactor evidence="5">
        <name>Mg(2+)</name>
        <dbReference type="ChEBI" id="CHEBI:18420"/>
    </cofactor>
    <cofactor evidence="5">
        <name>Mn(2+)</name>
        <dbReference type="ChEBI" id="CHEBI:29035"/>
    </cofactor>
    <text evidence="5">Probably binds two magnesium or manganese ions per subunit.</text>
</comment>
<evidence type="ECO:0000256" key="3">
    <source>
        <dbReference type="ARBA" id="ARBA00022801"/>
    </source>
</evidence>
<evidence type="ECO:0000313" key="8">
    <source>
        <dbReference type="Proteomes" id="UP000288805"/>
    </source>
</evidence>
<evidence type="ECO:0000259" key="6">
    <source>
        <dbReference type="Pfam" id="PF03372"/>
    </source>
</evidence>
<protein>
    <recommendedName>
        <fullName evidence="6">Endonuclease/exonuclease/phosphatase domain-containing protein</fullName>
    </recommendedName>
</protein>
<evidence type="ECO:0000313" key="7">
    <source>
        <dbReference type="EMBL" id="RVW57273.1"/>
    </source>
</evidence>
<keyword evidence="3" id="KW-0378">Hydrolase</keyword>
<gene>
    <name evidence="7" type="ORF">CK203_105571</name>
</gene>
<keyword evidence="5" id="KW-0464">Manganese</keyword>
<dbReference type="Gene3D" id="3.60.10.10">
    <property type="entry name" value="Endonuclease/exonuclease/phosphatase"/>
    <property type="match status" value="1"/>
</dbReference>
<comment type="similarity">
    <text evidence="1">Belongs to the DNA repair enzymes AP/ExoA family.</text>
</comment>
<dbReference type="SUPFAM" id="SSF56219">
    <property type="entry name" value="DNase I-like"/>
    <property type="match status" value="1"/>
</dbReference>
<dbReference type="Proteomes" id="UP000288805">
    <property type="component" value="Unassembled WGS sequence"/>
</dbReference>
<dbReference type="InterPro" id="IPR004808">
    <property type="entry name" value="AP_endonuc_1"/>
</dbReference>
<evidence type="ECO:0000256" key="4">
    <source>
        <dbReference type="ARBA" id="ARBA00022842"/>
    </source>
</evidence>
<dbReference type="GO" id="GO:0016787">
    <property type="term" value="F:hydrolase activity"/>
    <property type="evidence" value="ECO:0007669"/>
    <property type="project" value="UniProtKB-KW"/>
</dbReference>
<feature type="binding site" evidence="5">
    <location>
        <position position="38"/>
    </location>
    <ligand>
        <name>Mg(2+)</name>
        <dbReference type="ChEBI" id="CHEBI:18420"/>
        <label>1</label>
    </ligand>
</feature>
<dbReference type="Gramene" id="Vitis07g02124.t01">
    <property type="protein sequence ID" value="Vitis07g02124.t01.CDS"/>
    <property type="gene ID" value="Vitis07g02124"/>
</dbReference>
<dbReference type="InterPro" id="IPR005135">
    <property type="entry name" value="Endo/exonuclease/phosphatase"/>
</dbReference>
<dbReference type="GO" id="GO:0046872">
    <property type="term" value="F:metal ion binding"/>
    <property type="evidence" value="ECO:0007669"/>
    <property type="project" value="UniProtKB-KW"/>
</dbReference>
<keyword evidence="2 5" id="KW-0479">Metal-binding</keyword>
<dbReference type="Pfam" id="PF03372">
    <property type="entry name" value="Exo_endo_phos"/>
    <property type="match status" value="1"/>
</dbReference>
<accession>A0A438FBB1</accession>
<name>A0A438FBB1_VITVI</name>
<evidence type="ECO:0000256" key="1">
    <source>
        <dbReference type="ARBA" id="ARBA00007092"/>
    </source>
</evidence>
<reference evidence="7 8" key="1">
    <citation type="journal article" date="2018" name="PLoS Genet.">
        <title>Population sequencing reveals clonal diversity and ancestral inbreeding in the grapevine cultivar Chardonnay.</title>
        <authorList>
            <person name="Roach M.J."/>
            <person name="Johnson D.L."/>
            <person name="Bohlmann J."/>
            <person name="van Vuuren H.J."/>
            <person name="Jones S.J."/>
            <person name="Pretorius I.S."/>
            <person name="Schmidt S.A."/>
            <person name="Borneman A.R."/>
        </authorList>
    </citation>
    <scope>NUCLEOTIDE SEQUENCE [LARGE SCALE GENOMIC DNA]</scope>
    <source>
        <strain evidence="8">cv. Chardonnay</strain>
        <tissue evidence="7">Leaf</tissue>
    </source>
</reference>